<dbReference type="GO" id="GO:0006189">
    <property type="term" value="P:'de novo' IMP biosynthetic process"/>
    <property type="evidence" value="ECO:0007669"/>
    <property type="project" value="UniProtKB-UniRule"/>
</dbReference>
<comment type="caution">
    <text evidence="12">The sequence shown here is derived from an EMBL/GenBank/DDBJ whole genome shotgun (WGS) entry which is preliminary data.</text>
</comment>
<evidence type="ECO:0000256" key="8">
    <source>
        <dbReference type="ARBA" id="ARBA00050488"/>
    </source>
</evidence>
<dbReference type="Pfam" id="PF02142">
    <property type="entry name" value="MGS"/>
    <property type="match status" value="1"/>
</dbReference>
<evidence type="ECO:0000313" key="13">
    <source>
        <dbReference type="EMBL" id="MCS5709543.1"/>
    </source>
</evidence>
<dbReference type="GO" id="GO:0004643">
    <property type="term" value="F:phosphoribosylaminoimidazolecarboxamide formyltransferase activity"/>
    <property type="evidence" value="ECO:0007669"/>
    <property type="project" value="UniProtKB-UniRule"/>
</dbReference>
<sequence>MHKLRTIKRALISVSDKQGIVEFAQKLASYNIEILSTGGTAQLLREHQITVTEIENYTGFPEMMDGRLKTLHPKIYGGILGRRDQDLETMTNHDLPAIDLVVVNLYPFQATIARPDVSLDSAIENIDIGGPTMIRAAAKNFAWCTVVTDINDYTKIIDELETQQGALSYQSRMNLAKKAFSHTAQYDGIISNYFTSLNQEEKTETFSTVLNLQYELKEILRYGENPHQQAALYLNPSHKRGLAATTQLQGKPLSYNNILDSQAALTLIHNLKQAGCVIVKHTNPCGVALGENALQAYQHAFQADPQSAFGGIIAFNQAVDEQTMQYILSNQFVEIILAPAFSAIALEIAQTKPNCRLLSYLPNQTDGKTQWDLRSIDGGVLVQSNVMIPDQHFEIVTQQQLSPELLIDLNFAWDICKSVKSNAIVLAKNGQTLGIGAGQTSRVFSLEIACLRAKQNNLSLQGAVLASDAFFPFKDNVELAHQAGITAIIQPGGSQRDAEVIETANALGIAMVFTKTRYFLH</sequence>
<evidence type="ECO:0000256" key="4">
    <source>
        <dbReference type="ARBA" id="ARBA00022679"/>
    </source>
</evidence>
<dbReference type="EMBL" id="LKHV02000001">
    <property type="protein sequence ID" value="MCS5709543.1"/>
    <property type="molecule type" value="Genomic_DNA"/>
</dbReference>
<comment type="domain">
    <text evidence="10">The IMP cyclohydrolase activity resides in the N-terminal region.</text>
</comment>
<keyword evidence="4 10" id="KW-0808">Transferase</keyword>
<dbReference type="GO" id="GO:0003937">
    <property type="term" value="F:IMP cyclohydrolase activity"/>
    <property type="evidence" value="ECO:0007669"/>
    <property type="project" value="UniProtKB-UniRule"/>
</dbReference>
<dbReference type="HAMAP" id="MF_00139">
    <property type="entry name" value="PurH"/>
    <property type="match status" value="1"/>
</dbReference>
<dbReference type="GO" id="GO:0005829">
    <property type="term" value="C:cytosol"/>
    <property type="evidence" value="ECO:0007669"/>
    <property type="project" value="TreeGrafter"/>
</dbReference>
<evidence type="ECO:0000313" key="12">
    <source>
        <dbReference type="EMBL" id="KRG17759.1"/>
    </source>
</evidence>
<keyword evidence="7 10" id="KW-0511">Multifunctional enzyme</keyword>
<comment type="pathway">
    <text evidence="1 10">Purine metabolism; IMP biosynthesis via de novo pathway; IMP from 5-formamido-1-(5-phospho-D-ribosyl)imidazole-4-carboxamide: step 1/1.</text>
</comment>
<dbReference type="RefSeq" id="WP_057625155.1">
    <property type="nucleotide sequence ID" value="NZ_LKHV02000001.1"/>
</dbReference>
<dbReference type="OrthoDB" id="9802065at2"/>
<comment type="catalytic activity">
    <reaction evidence="9 10">
        <text>IMP + H2O = 5-formamido-1-(5-phospho-D-ribosyl)imidazole-4-carboxamide</text>
        <dbReference type="Rhea" id="RHEA:18445"/>
        <dbReference type="ChEBI" id="CHEBI:15377"/>
        <dbReference type="ChEBI" id="CHEBI:58053"/>
        <dbReference type="ChEBI" id="CHEBI:58467"/>
        <dbReference type="EC" id="3.5.4.10"/>
    </reaction>
</comment>
<dbReference type="PATRIC" id="fig|1590042.3.peg.2100"/>
<dbReference type="EC" id="2.1.2.3" evidence="10"/>
<reference evidence="13" key="3">
    <citation type="submission" date="2021-06" db="EMBL/GenBank/DDBJ databases">
        <title>Genomic Description and Analysis of Intracellular Bacteria, Candidatus Berkiella cookevillensis and Candidatus Berkiella aquae.</title>
        <authorList>
            <person name="Kidane D.T."/>
            <person name="Mehari Y.T."/>
            <person name="Rice F.C."/>
            <person name="Arivett B.A."/>
            <person name="Farone A.L."/>
            <person name="Berk S.G."/>
            <person name="Farone M.B."/>
        </authorList>
    </citation>
    <scope>NUCLEOTIDE SEQUENCE</scope>
    <source>
        <strain evidence="13">CC99</strain>
    </source>
</reference>
<evidence type="ECO:0000256" key="3">
    <source>
        <dbReference type="ARBA" id="ARBA00007667"/>
    </source>
</evidence>
<dbReference type="InterPro" id="IPR036914">
    <property type="entry name" value="MGS-like_dom_sf"/>
</dbReference>
<comment type="pathway">
    <text evidence="2 10">Purine metabolism; IMP biosynthesis via de novo pathway; 5-formamido-1-(5-phospho-D-ribosyl)imidazole-4-carboxamide from 5-amino-1-(5-phospho-D-ribosyl)imidazole-4-carboxamide (10-formyl THF route): step 1/1.</text>
</comment>
<dbReference type="SUPFAM" id="SSF53927">
    <property type="entry name" value="Cytidine deaminase-like"/>
    <property type="match status" value="1"/>
</dbReference>
<dbReference type="SUPFAM" id="SSF52335">
    <property type="entry name" value="Methylglyoxal synthase-like"/>
    <property type="match status" value="1"/>
</dbReference>
<keyword evidence="5 10" id="KW-0658">Purine biosynthesis</keyword>
<evidence type="ECO:0000256" key="1">
    <source>
        <dbReference type="ARBA" id="ARBA00004844"/>
    </source>
</evidence>
<dbReference type="PANTHER" id="PTHR11692">
    <property type="entry name" value="BIFUNCTIONAL PURINE BIOSYNTHESIS PROTEIN PURH"/>
    <property type="match status" value="1"/>
</dbReference>
<accession>A0A0Q9YAM2</accession>
<dbReference type="SMART" id="SM00851">
    <property type="entry name" value="MGS"/>
    <property type="match status" value="1"/>
</dbReference>
<evidence type="ECO:0000256" key="2">
    <source>
        <dbReference type="ARBA" id="ARBA00004954"/>
    </source>
</evidence>
<evidence type="ECO:0000256" key="10">
    <source>
        <dbReference type="HAMAP-Rule" id="MF_00139"/>
    </source>
</evidence>
<dbReference type="InterPro" id="IPR002695">
    <property type="entry name" value="PurH-like"/>
</dbReference>
<name>A0A0Q9YAM2_9GAMM</name>
<evidence type="ECO:0000256" key="6">
    <source>
        <dbReference type="ARBA" id="ARBA00022801"/>
    </source>
</evidence>
<dbReference type="SMART" id="SM00798">
    <property type="entry name" value="AICARFT_IMPCHas"/>
    <property type="match status" value="1"/>
</dbReference>
<evidence type="ECO:0000259" key="11">
    <source>
        <dbReference type="PROSITE" id="PS51855"/>
    </source>
</evidence>
<dbReference type="AlphaFoldDB" id="A0A0Q9YAM2"/>
<evidence type="ECO:0000313" key="14">
    <source>
        <dbReference type="Proteomes" id="UP000051494"/>
    </source>
</evidence>
<dbReference type="Gene3D" id="3.40.140.20">
    <property type="match status" value="2"/>
</dbReference>
<dbReference type="NCBIfam" id="NF002049">
    <property type="entry name" value="PRK00881.1"/>
    <property type="match status" value="1"/>
</dbReference>
<reference evidence="13" key="2">
    <citation type="journal article" date="2016" name="Genome Announc.">
        <title>Draft Genome Sequences of Two Novel Amoeba-Resistant Intranuclear Bacteria, 'Candidatus Berkiella cookevillensis' and 'Candidatus Berkiella aquae'.</title>
        <authorList>
            <person name="Mehari Y.T."/>
            <person name="Arivett B.A."/>
            <person name="Farone A.L."/>
            <person name="Gunderson J.H."/>
            <person name="Farone M.B."/>
        </authorList>
    </citation>
    <scope>NUCLEOTIDE SEQUENCE</scope>
    <source>
        <strain evidence="13">CC99</strain>
    </source>
</reference>
<dbReference type="Pfam" id="PF01808">
    <property type="entry name" value="AICARFT_IMPCHas"/>
    <property type="match status" value="1"/>
</dbReference>
<dbReference type="PANTHER" id="PTHR11692:SF0">
    <property type="entry name" value="BIFUNCTIONAL PURINE BIOSYNTHESIS PROTEIN ATIC"/>
    <property type="match status" value="1"/>
</dbReference>
<reference evidence="12" key="1">
    <citation type="submission" date="2015-09" db="EMBL/GenBank/DDBJ databases">
        <title>Draft Genome Sequences of Two Novel Amoeba-resistant Intranuclear Bacteria, Candidatus Berkiella cookevillensis and Candidatus Berkiella aquae.</title>
        <authorList>
            <person name="Mehari Y.T."/>
            <person name="Arivett B.A."/>
            <person name="Farone A.L."/>
            <person name="Gunderson J.H."/>
            <person name="Farone M.B."/>
        </authorList>
    </citation>
    <scope>NUCLEOTIDE SEQUENCE [LARGE SCALE GENOMIC DNA]</scope>
    <source>
        <strain evidence="12">CC99</strain>
    </source>
</reference>
<gene>
    <name evidence="10 12" type="primary">purH</name>
    <name evidence="13" type="ORF">CC99x_011615</name>
    <name evidence="12" type="ORF">CC99x_02054</name>
</gene>
<comment type="catalytic activity">
    <reaction evidence="8 10">
        <text>(6R)-10-formyltetrahydrofolate + 5-amino-1-(5-phospho-beta-D-ribosyl)imidazole-4-carboxamide = 5-formamido-1-(5-phospho-D-ribosyl)imidazole-4-carboxamide + (6S)-5,6,7,8-tetrahydrofolate</text>
        <dbReference type="Rhea" id="RHEA:22192"/>
        <dbReference type="ChEBI" id="CHEBI:57453"/>
        <dbReference type="ChEBI" id="CHEBI:58467"/>
        <dbReference type="ChEBI" id="CHEBI:58475"/>
        <dbReference type="ChEBI" id="CHEBI:195366"/>
        <dbReference type="EC" id="2.1.2.3"/>
    </reaction>
</comment>
<comment type="similarity">
    <text evidence="3 10">Belongs to the PurH family.</text>
</comment>
<dbReference type="UniPathway" id="UPA00074">
    <property type="reaction ID" value="UER00133"/>
</dbReference>
<keyword evidence="14" id="KW-1185">Reference proteome</keyword>
<keyword evidence="6 10" id="KW-0378">Hydrolase</keyword>
<dbReference type="FunFam" id="3.40.50.1380:FF:000001">
    <property type="entry name" value="Bifunctional purine biosynthesis protein PurH"/>
    <property type="match status" value="1"/>
</dbReference>
<dbReference type="Gene3D" id="3.40.50.1380">
    <property type="entry name" value="Methylglyoxal synthase-like domain"/>
    <property type="match status" value="1"/>
</dbReference>
<protein>
    <recommendedName>
        <fullName evidence="10">Bifunctional purine biosynthesis protein PurH</fullName>
    </recommendedName>
    <domain>
        <recommendedName>
            <fullName evidence="10">Phosphoribosylaminoimidazolecarboxamide formyltransferase</fullName>
            <ecNumber evidence="10">2.1.2.3</ecNumber>
        </recommendedName>
        <alternativeName>
            <fullName evidence="10">AICAR transformylase</fullName>
        </alternativeName>
    </domain>
    <domain>
        <recommendedName>
            <fullName evidence="10">IMP cyclohydrolase</fullName>
            <ecNumber evidence="10">3.5.4.10</ecNumber>
        </recommendedName>
        <alternativeName>
            <fullName evidence="10">ATIC</fullName>
        </alternativeName>
        <alternativeName>
            <fullName evidence="10">IMP synthase</fullName>
        </alternativeName>
        <alternativeName>
            <fullName evidence="10">Inosinicase</fullName>
        </alternativeName>
    </domain>
</protein>
<evidence type="ECO:0000256" key="9">
    <source>
        <dbReference type="ARBA" id="ARBA00050687"/>
    </source>
</evidence>
<dbReference type="FunFam" id="3.40.140.20:FF:000001">
    <property type="entry name" value="Bifunctional purine biosynthesis protein PurH"/>
    <property type="match status" value="1"/>
</dbReference>
<dbReference type="CDD" id="cd01421">
    <property type="entry name" value="IMPCH"/>
    <property type="match status" value="1"/>
</dbReference>
<dbReference type="EC" id="3.5.4.10" evidence="10"/>
<dbReference type="PIRSF" id="PIRSF000414">
    <property type="entry name" value="AICARFT_IMPCHas"/>
    <property type="match status" value="1"/>
</dbReference>
<dbReference type="STRING" id="437022.CC99x_02054"/>
<feature type="domain" description="MGS-like" evidence="11">
    <location>
        <begin position="2"/>
        <end position="148"/>
    </location>
</feature>
<dbReference type="InterPro" id="IPR024051">
    <property type="entry name" value="AICAR_Tfase_dup_dom_sf"/>
</dbReference>
<dbReference type="NCBIfam" id="TIGR00355">
    <property type="entry name" value="purH"/>
    <property type="match status" value="1"/>
</dbReference>
<dbReference type="InterPro" id="IPR011607">
    <property type="entry name" value="MGS-like_dom"/>
</dbReference>
<evidence type="ECO:0000256" key="7">
    <source>
        <dbReference type="ARBA" id="ARBA00023268"/>
    </source>
</evidence>
<dbReference type="EMBL" id="LKHV01000012">
    <property type="protein sequence ID" value="KRG17759.1"/>
    <property type="molecule type" value="Genomic_DNA"/>
</dbReference>
<evidence type="ECO:0000256" key="5">
    <source>
        <dbReference type="ARBA" id="ARBA00022755"/>
    </source>
</evidence>
<organism evidence="12">
    <name type="scientific">Candidatus Berkiella cookevillensis</name>
    <dbReference type="NCBI Taxonomy" id="437022"/>
    <lineage>
        <taxon>Bacteria</taxon>
        <taxon>Pseudomonadati</taxon>
        <taxon>Pseudomonadota</taxon>
        <taxon>Gammaproteobacteria</taxon>
        <taxon>Candidatus Berkiellales</taxon>
        <taxon>Candidatus Berkiellaceae</taxon>
        <taxon>Candidatus Berkiella</taxon>
    </lineage>
</organism>
<dbReference type="PROSITE" id="PS51855">
    <property type="entry name" value="MGS"/>
    <property type="match status" value="1"/>
</dbReference>
<dbReference type="Proteomes" id="UP000051494">
    <property type="component" value="Unassembled WGS sequence"/>
</dbReference>
<proteinExistence type="inferred from homology"/>
<dbReference type="InterPro" id="IPR016193">
    <property type="entry name" value="Cytidine_deaminase-like"/>
</dbReference>